<accession>A0ABQ9I634</accession>
<reference evidence="2 3" key="1">
    <citation type="submission" date="2023-02" db="EMBL/GenBank/DDBJ databases">
        <title>LHISI_Scaffold_Assembly.</title>
        <authorList>
            <person name="Stuart O.P."/>
            <person name="Cleave R."/>
            <person name="Magrath M.J.L."/>
            <person name="Mikheyev A.S."/>
        </authorList>
    </citation>
    <scope>NUCLEOTIDE SEQUENCE [LARGE SCALE GENOMIC DNA]</scope>
    <source>
        <strain evidence="2">Daus_M_001</strain>
        <tissue evidence="2">Leg muscle</tissue>
    </source>
</reference>
<organism evidence="2 3">
    <name type="scientific">Dryococelus australis</name>
    <dbReference type="NCBI Taxonomy" id="614101"/>
    <lineage>
        <taxon>Eukaryota</taxon>
        <taxon>Metazoa</taxon>
        <taxon>Ecdysozoa</taxon>
        <taxon>Arthropoda</taxon>
        <taxon>Hexapoda</taxon>
        <taxon>Insecta</taxon>
        <taxon>Pterygota</taxon>
        <taxon>Neoptera</taxon>
        <taxon>Polyneoptera</taxon>
        <taxon>Phasmatodea</taxon>
        <taxon>Verophasmatodea</taxon>
        <taxon>Anareolatae</taxon>
        <taxon>Phasmatidae</taxon>
        <taxon>Eurycanthinae</taxon>
        <taxon>Dryococelus</taxon>
    </lineage>
</organism>
<feature type="compositionally biased region" description="Basic and acidic residues" evidence="1">
    <location>
        <begin position="95"/>
        <end position="104"/>
    </location>
</feature>
<feature type="compositionally biased region" description="Basic and acidic residues" evidence="1">
    <location>
        <begin position="1"/>
        <end position="36"/>
    </location>
</feature>
<sequence>MERRRNDGAGEAGDPREDPPTNGIVRHDSHLRKSDDPAGDWGPGVLIALPPWPWPWPPYLSKRFVMESENGRTESPLQRQRNKDLPLRTFNSRSGNDREKSNGNDHLLCDCTHEERICEAAILANSYLLESSGGLGHRTSRTRVVDASAVSSTNYGAAARRTLDERQENSTCFTSSIQTGRSRKEVDDYEVKSVTEVAKETSNNQLSAHECGALLPWCNLPGLVKLGLHAAEEYPGRSELKSLALRACVPDLAGWRARGLRETTGDPPRKPPPPPRHDSHLRKYRSDPAGDRARFTSVGGEQSNRSATAAPTGVRCQRSVFFFFFSRLRPPEAVVHRIATMQVAFCRLPSRQREGRTTTETGKLEYARKFRAKAEWKRGKRYLQTAISTLMKWRSETDEKADANSIHRRLGVPTSTREMSEREWVSGGGSEKDFSVPYPGLPDSPPRKKEAPRDTISRRRRLPDHAPRRETQITSVPGLLPYHFQAIPPHHDILSRSWTSGVVWSALNNGVFESEFDLGSDVKVLHKRNFMVLDLRFVDLGSKHDSPESGSGALLESSSVRLGGRRAPYLLHRCGPLGVGQALAWPQCRQVGRGETTWRYLRYVLLDSDAILLAREVGVRVVSCCLESVSVKYSVAWLCRDATTRSHHSPPAKANQVRFPAGLPPGDFRTWESCQTMQLVGGFSRGSPAFPRPCVTALLLTHISSAFIGSQGLDVNRRPKLSTLQFRTSFEDNLDVKHVHTGVTFTIGSQFIRRALDDSGANDRLVRKQVANSILSESDKVQRNCKTIKVCVLHAGAQRNFHIDVVPCIYVHTPQRVKQGFQKCSVYRERPPENFAARSCPWQILDAGVACVRKPSAGCSYGCRYRKKTTFLPIGNSAFSPFVDSTRRSANSPRALKCPISTVEVAPRRISPNLIEAFSHRRSRIRLSALIVRYCERYRRRGVVENCCKLGSEVLCSTNMPILTAHWLSAVTVEGDNWASVLQEVSNTVWTKWPQSGYWFLLGAPRMYSSELAPAFLVQRYTTRHWTEVWYDSIKAGEQTAVAPPRVRSLYAHGRRQLDTVLQEVSNTVWTNSLSDINVRVLNSSLSQNESANFSGLLSSLDPQLDFSALAYWSLRCVFIGCCHTPGGNGIRKVFPCTSAIGSEECRAGLINSEPIAKASPTGGGGGGEVAAHFLIGCERFWERALCLTGYCVLEIDSLLAGRPTLASTLPRADWQMGFRHEVGMLARKHLAKPITARCGATTNEHTAEAPVCRGLRSLAYRSLNSRKSSYPYHVDCSGVLGREGVDDRARCPRRPAARERGEAGATSRMPRDRQAQGTASASGEIERAISQKGRRAIHQAVATSPGVLARNTALAFTVAVRRVGLSPNHHSTRILSAPPPALPFPNPFYDTPPRLPRRLRYLPAGENRVRDVQFFSITIERIQAQCT</sequence>
<feature type="compositionally biased region" description="Basic and acidic residues" evidence="1">
    <location>
        <begin position="418"/>
        <end position="434"/>
    </location>
</feature>
<protein>
    <submittedName>
        <fullName evidence="2">Uncharacterized protein</fullName>
    </submittedName>
</protein>
<feature type="compositionally biased region" description="Basic and acidic residues" evidence="1">
    <location>
        <begin position="284"/>
        <end position="294"/>
    </location>
</feature>
<feature type="compositionally biased region" description="Basic and acidic residues" evidence="1">
    <location>
        <begin position="1286"/>
        <end position="1303"/>
    </location>
</feature>
<evidence type="ECO:0000313" key="3">
    <source>
        <dbReference type="Proteomes" id="UP001159363"/>
    </source>
</evidence>
<feature type="region of interest" description="Disordered" evidence="1">
    <location>
        <begin position="259"/>
        <end position="310"/>
    </location>
</feature>
<evidence type="ECO:0000313" key="2">
    <source>
        <dbReference type="EMBL" id="KAJ8891816.1"/>
    </source>
</evidence>
<feature type="region of interest" description="Disordered" evidence="1">
    <location>
        <begin position="1286"/>
        <end position="1325"/>
    </location>
</feature>
<feature type="region of interest" description="Disordered" evidence="1">
    <location>
        <begin position="1"/>
        <end position="38"/>
    </location>
</feature>
<evidence type="ECO:0000256" key="1">
    <source>
        <dbReference type="SAM" id="MobiDB-lite"/>
    </source>
</evidence>
<feature type="region of interest" description="Disordered" evidence="1">
    <location>
        <begin position="70"/>
        <end position="104"/>
    </location>
</feature>
<dbReference type="Proteomes" id="UP001159363">
    <property type="component" value="Chromosome 2"/>
</dbReference>
<dbReference type="EMBL" id="JARBHB010000002">
    <property type="protein sequence ID" value="KAJ8891816.1"/>
    <property type="molecule type" value="Genomic_DNA"/>
</dbReference>
<feature type="compositionally biased region" description="Polar residues" evidence="1">
    <location>
        <begin position="299"/>
        <end position="309"/>
    </location>
</feature>
<proteinExistence type="predicted"/>
<feature type="compositionally biased region" description="Basic and acidic residues" evidence="1">
    <location>
        <begin position="259"/>
        <end position="269"/>
    </location>
</feature>
<feature type="compositionally biased region" description="Basic and acidic residues" evidence="1">
    <location>
        <begin position="445"/>
        <end position="470"/>
    </location>
</feature>
<comment type="caution">
    <text evidence="2">The sequence shown here is derived from an EMBL/GenBank/DDBJ whole genome shotgun (WGS) entry which is preliminary data.</text>
</comment>
<keyword evidence="3" id="KW-1185">Reference proteome</keyword>
<feature type="region of interest" description="Disordered" evidence="1">
    <location>
        <begin position="410"/>
        <end position="470"/>
    </location>
</feature>
<name>A0ABQ9I634_9NEOP</name>
<gene>
    <name evidence="2" type="ORF">PR048_004370</name>
</gene>